<dbReference type="EMBL" id="JAPHNL010000022">
    <property type="protein sequence ID" value="MCX3058834.1"/>
    <property type="molecule type" value="Genomic_DNA"/>
</dbReference>
<dbReference type="Proteomes" id="UP001163064">
    <property type="component" value="Unassembled WGS sequence"/>
</dbReference>
<keyword evidence="2" id="KW-1185">Reference proteome</keyword>
<dbReference type="Pfam" id="PF19850">
    <property type="entry name" value="DUF6325"/>
    <property type="match status" value="1"/>
</dbReference>
<name>A0ABT3TP71_9ACTN</name>
<evidence type="ECO:0000313" key="2">
    <source>
        <dbReference type="Proteomes" id="UP001163064"/>
    </source>
</evidence>
<accession>A0ABT3TP71</accession>
<evidence type="ECO:0000313" key="1">
    <source>
        <dbReference type="EMBL" id="MCX3058834.1"/>
    </source>
</evidence>
<gene>
    <name evidence="1" type="ORF">OFY01_03420</name>
</gene>
<protein>
    <submittedName>
        <fullName evidence="1">DUF6325 family protein</fullName>
    </submittedName>
</protein>
<organism evidence="1 2">
    <name type="scientific">Streptomyces beihaiensis</name>
    <dbReference type="NCBI Taxonomy" id="2984495"/>
    <lineage>
        <taxon>Bacteria</taxon>
        <taxon>Bacillati</taxon>
        <taxon>Actinomycetota</taxon>
        <taxon>Actinomycetes</taxon>
        <taxon>Kitasatosporales</taxon>
        <taxon>Streptomycetaceae</taxon>
        <taxon>Streptomyces</taxon>
    </lineage>
</organism>
<comment type="caution">
    <text evidence="1">The sequence shown here is derived from an EMBL/GenBank/DDBJ whole genome shotgun (WGS) entry which is preliminary data.</text>
</comment>
<reference evidence="1" key="1">
    <citation type="submission" date="2022-10" db="EMBL/GenBank/DDBJ databases">
        <title>Streptomyces beihaiensis sp. nov., a chitin degrading actinobacterium, isolated from shrimp pond soil.</title>
        <authorList>
            <person name="Xie J."/>
            <person name="Shen N."/>
        </authorList>
    </citation>
    <scope>NUCLEOTIDE SEQUENCE</scope>
    <source>
        <strain evidence="1">GXMU-J5</strain>
    </source>
</reference>
<dbReference type="RefSeq" id="WP_266596154.1">
    <property type="nucleotide sequence ID" value="NZ_JAPHNL010000022.1"/>
</dbReference>
<dbReference type="InterPro" id="IPR046288">
    <property type="entry name" value="DUF6325"/>
</dbReference>
<sequence>MPSASGLNADTLGPVDVAVVAFEGNRFNGDIAPALRELQKNGTVRILDLSFVRKSADGTVEMVELGDEPASEAFQQVVEAQFDLLSDDDLKAVAAELPADSSALVVAWENTWAARLATAVRQSQGEVRLLERVPREAVVAAVAALNTD</sequence>
<proteinExistence type="predicted"/>